<dbReference type="SUPFAM" id="SSF56176">
    <property type="entry name" value="FAD-binding/transporter-associated domain-like"/>
    <property type="match status" value="1"/>
</dbReference>
<dbReference type="RefSeq" id="WP_275819941.1">
    <property type="nucleotide sequence ID" value="NZ_JARHUD010000002.1"/>
</dbReference>
<dbReference type="PROSITE" id="PS51387">
    <property type="entry name" value="FAD_PCMH"/>
    <property type="match status" value="1"/>
</dbReference>
<organism evidence="4 5">
    <name type="scientific">Aquibaculum arenosum</name>
    <dbReference type="NCBI Taxonomy" id="3032591"/>
    <lineage>
        <taxon>Bacteria</taxon>
        <taxon>Pseudomonadati</taxon>
        <taxon>Pseudomonadota</taxon>
        <taxon>Alphaproteobacteria</taxon>
        <taxon>Rhodospirillales</taxon>
        <taxon>Rhodovibrionaceae</taxon>
        <taxon>Aquibaculum</taxon>
    </lineage>
</organism>
<dbReference type="InterPro" id="IPR016169">
    <property type="entry name" value="FAD-bd_PCMH_sub2"/>
</dbReference>
<keyword evidence="1" id="KW-0285">Flavoprotein</keyword>
<dbReference type="EMBL" id="JARHUD010000002">
    <property type="protein sequence ID" value="MDF2094965.1"/>
    <property type="molecule type" value="Genomic_DNA"/>
</dbReference>
<reference evidence="4 5" key="1">
    <citation type="submission" date="2023-03" db="EMBL/GenBank/DDBJ databases">
        <title>Fodinicurvata sp. CAU 1616 isolated from sea sendiment.</title>
        <authorList>
            <person name="Kim W."/>
        </authorList>
    </citation>
    <scope>NUCLEOTIDE SEQUENCE [LARGE SCALE GENOMIC DNA]</scope>
    <source>
        <strain evidence="4 5">CAU 1616</strain>
    </source>
</reference>
<keyword evidence="4" id="KW-0560">Oxidoreductase</keyword>
<dbReference type="PANTHER" id="PTHR11748">
    <property type="entry name" value="D-LACTATE DEHYDROGENASE"/>
    <property type="match status" value="1"/>
</dbReference>
<protein>
    <submittedName>
        <fullName evidence="4">Glycolate oxidase subunit GlcE</fullName>
        <ecNumber evidence="4">1.1.99.14</ecNumber>
    </submittedName>
</protein>
<proteinExistence type="predicted"/>
<dbReference type="PANTHER" id="PTHR11748:SF103">
    <property type="entry name" value="GLYCOLATE OXIDASE SUBUNIT GLCE"/>
    <property type="match status" value="1"/>
</dbReference>
<dbReference type="InterPro" id="IPR036318">
    <property type="entry name" value="FAD-bd_PCMH-like_sf"/>
</dbReference>
<evidence type="ECO:0000259" key="3">
    <source>
        <dbReference type="PROSITE" id="PS51387"/>
    </source>
</evidence>
<gene>
    <name evidence="4" type="primary">glcE</name>
    <name evidence="4" type="ORF">P2G67_03135</name>
</gene>
<dbReference type="InterPro" id="IPR006094">
    <property type="entry name" value="Oxid_FAD_bind_N"/>
</dbReference>
<keyword evidence="5" id="KW-1185">Reference proteome</keyword>
<evidence type="ECO:0000256" key="1">
    <source>
        <dbReference type="ARBA" id="ARBA00022630"/>
    </source>
</evidence>
<evidence type="ECO:0000313" key="5">
    <source>
        <dbReference type="Proteomes" id="UP001215503"/>
    </source>
</evidence>
<dbReference type="Gene3D" id="3.30.465.10">
    <property type="match status" value="1"/>
</dbReference>
<dbReference type="EC" id="1.1.99.14" evidence="4"/>
<dbReference type="SUPFAM" id="SSF55103">
    <property type="entry name" value="FAD-linked oxidases, C-terminal domain"/>
    <property type="match status" value="1"/>
</dbReference>
<dbReference type="Proteomes" id="UP001215503">
    <property type="component" value="Unassembled WGS sequence"/>
</dbReference>
<dbReference type="InterPro" id="IPR016166">
    <property type="entry name" value="FAD-bd_PCMH"/>
</dbReference>
<accession>A0ABT5YJ44</accession>
<keyword evidence="2" id="KW-0274">FAD</keyword>
<dbReference type="NCBIfam" id="NF008439">
    <property type="entry name" value="PRK11282.1"/>
    <property type="match status" value="1"/>
</dbReference>
<evidence type="ECO:0000313" key="4">
    <source>
        <dbReference type="EMBL" id="MDF2094965.1"/>
    </source>
</evidence>
<name>A0ABT5YJ44_9PROT</name>
<dbReference type="Pfam" id="PF01565">
    <property type="entry name" value="FAD_binding_4"/>
    <property type="match status" value="1"/>
</dbReference>
<dbReference type="GO" id="GO:0019154">
    <property type="term" value="F:glycolate dehydrogenase activity"/>
    <property type="evidence" value="ECO:0007669"/>
    <property type="project" value="UniProtKB-EC"/>
</dbReference>
<dbReference type="InterPro" id="IPR016164">
    <property type="entry name" value="FAD-linked_Oxase-like_C"/>
</dbReference>
<evidence type="ECO:0000256" key="2">
    <source>
        <dbReference type="ARBA" id="ARBA00022827"/>
    </source>
</evidence>
<feature type="domain" description="FAD-binding PCMH-type" evidence="3">
    <location>
        <begin position="1"/>
        <end position="186"/>
    </location>
</feature>
<comment type="caution">
    <text evidence="4">The sequence shown here is derived from an EMBL/GenBank/DDBJ whole genome shotgun (WGS) entry which is preliminary data.</text>
</comment>
<sequence>MSLANDTLRPETPDQLQDALAWSLSEQAPLEILGQGTKRGWGRPVESRNRLDMSALTGITLYEPEELVLSARAGTPLAEIRTALAEKNQELAFEPGDWAPLWGGAAGAGTVGGMIGCNLAGPRRIRQGAARDHFLGFTAVTGRGETVKSGGRVVKNVTGYDLSKLLCGSFGTLAAMSEVTLKVLPRAEKTRTVLLLGLDDRRAIEVLCAALGSPHEVSGAAHLPKDAAAGSEVSFVKQAGGSVTAIRVEGPGPSVDARCAALRQELAGFGGTEELHSHNSLQFWRELTDLAPLAARPDLAIWRVSVKPTDGADVAAEILAERDGLHLFDWGGGLVWFGTAPEGDAGEAAVRGALADRGGHAALLRAPEPLRATLPVFQPQAPALAALSRRVKEAFDPQAVLNPGRMYAEF</sequence>